<evidence type="ECO:0000313" key="2">
    <source>
        <dbReference type="EMBL" id="MBB5135549.1"/>
    </source>
</evidence>
<dbReference type="Gene3D" id="1.10.10.10">
    <property type="entry name" value="Winged helix-like DNA-binding domain superfamily/Winged helix DNA-binding domain"/>
    <property type="match status" value="1"/>
</dbReference>
<keyword evidence="3" id="KW-1185">Reference proteome</keyword>
<evidence type="ECO:0000313" key="3">
    <source>
        <dbReference type="Proteomes" id="UP000578449"/>
    </source>
</evidence>
<organism evidence="2 3">
    <name type="scientific">Thermocatellispora tengchongensis</name>
    <dbReference type="NCBI Taxonomy" id="1073253"/>
    <lineage>
        <taxon>Bacteria</taxon>
        <taxon>Bacillati</taxon>
        <taxon>Actinomycetota</taxon>
        <taxon>Actinomycetes</taxon>
        <taxon>Streptosporangiales</taxon>
        <taxon>Streptosporangiaceae</taxon>
        <taxon>Thermocatellispora</taxon>
    </lineage>
</organism>
<accession>A0A840P974</accession>
<comment type="caution">
    <text evidence="2">The sequence shown here is derived from an EMBL/GenBank/DDBJ whole genome shotgun (WGS) entry which is preliminary data.</text>
</comment>
<dbReference type="PANTHER" id="PTHR34293">
    <property type="entry name" value="HTH-TYPE TRANSCRIPTIONAL REGULATOR TRMBL2"/>
    <property type="match status" value="1"/>
</dbReference>
<dbReference type="SMART" id="SM00421">
    <property type="entry name" value="HTH_LUXR"/>
    <property type="match status" value="1"/>
</dbReference>
<dbReference type="InterPro" id="IPR036388">
    <property type="entry name" value="WH-like_DNA-bd_sf"/>
</dbReference>
<sequence length="267" mass="29209">MLFALVLSIVMPPACGHARRTSGNGNKLPIAPQPFGSGRIGGVRMSDGLARVSDAVTIVRGEEELFRRTAHLFATVTDLTCAANDLATWMAERRSEELAAATAGRLGDIRIRKIYRSGVLLDSVSARELARHRDRFGAQIRITTEEINETIIIDRRVVILAGDRRAGRRSYSVITQPETVQGVMSLFETAWRSATDLAVYDAQVAEIRRLAPAVLDLLSEGVKDEAAARRLGLGVRTYRRRVAELMAALGAESRFQAGVRARDLGLV</sequence>
<dbReference type="InterPro" id="IPR000792">
    <property type="entry name" value="Tscrpt_reg_LuxR_C"/>
</dbReference>
<dbReference type="PANTHER" id="PTHR34293:SF1">
    <property type="entry name" value="HTH-TYPE TRANSCRIPTIONAL REGULATOR TRMBL2"/>
    <property type="match status" value="1"/>
</dbReference>
<name>A0A840P974_9ACTN</name>
<reference evidence="2 3" key="1">
    <citation type="submission" date="2020-08" db="EMBL/GenBank/DDBJ databases">
        <title>Genomic Encyclopedia of Type Strains, Phase IV (KMG-IV): sequencing the most valuable type-strain genomes for metagenomic binning, comparative biology and taxonomic classification.</title>
        <authorList>
            <person name="Goeker M."/>
        </authorList>
    </citation>
    <scope>NUCLEOTIDE SEQUENCE [LARGE SCALE GENOMIC DNA]</scope>
    <source>
        <strain evidence="2 3">DSM 45615</strain>
    </source>
</reference>
<dbReference type="SUPFAM" id="SSF46894">
    <property type="entry name" value="C-terminal effector domain of the bipartite response regulators"/>
    <property type="match status" value="1"/>
</dbReference>
<proteinExistence type="predicted"/>
<dbReference type="AlphaFoldDB" id="A0A840P974"/>
<gene>
    <name evidence="2" type="ORF">HNP84_005293</name>
</gene>
<dbReference type="InterPro" id="IPR016032">
    <property type="entry name" value="Sig_transdc_resp-reg_C-effctor"/>
</dbReference>
<dbReference type="EMBL" id="JACHGN010000011">
    <property type="protein sequence ID" value="MBB5135549.1"/>
    <property type="molecule type" value="Genomic_DNA"/>
</dbReference>
<dbReference type="GO" id="GO:0006355">
    <property type="term" value="P:regulation of DNA-templated transcription"/>
    <property type="evidence" value="ECO:0007669"/>
    <property type="project" value="InterPro"/>
</dbReference>
<evidence type="ECO:0000259" key="1">
    <source>
        <dbReference type="SMART" id="SM00421"/>
    </source>
</evidence>
<dbReference type="Proteomes" id="UP000578449">
    <property type="component" value="Unassembled WGS sequence"/>
</dbReference>
<feature type="domain" description="HTH luxR-type" evidence="1">
    <location>
        <begin position="207"/>
        <end position="261"/>
    </location>
</feature>
<protein>
    <recommendedName>
        <fullName evidence="1">HTH luxR-type domain-containing protein</fullName>
    </recommendedName>
</protein>
<dbReference type="GO" id="GO:0003677">
    <property type="term" value="F:DNA binding"/>
    <property type="evidence" value="ECO:0007669"/>
    <property type="project" value="InterPro"/>
</dbReference>
<dbReference type="InterPro" id="IPR051797">
    <property type="entry name" value="TrmB-like"/>
</dbReference>
<dbReference type="RefSeq" id="WP_221336743.1">
    <property type="nucleotide sequence ID" value="NZ_BAABIX010000002.1"/>
</dbReference>